<dbReference type="AlphaFoldDB" id="G7YAA9"/>
<name>G7YAA9_CLOSI</name>
<reference key="2">
    <citation type="submission" date="2011-10" db="EMBL/GenBank/DDBJ databases">
        <title>The genome and transcriptome sequence of Clonorchis sinensis provide insights into the carcinogenic liver fluke.</title>
        <authorList>
            <person name="Wang X."/>
            <person name="Huang Y."/>
            <person name="Chen W."/>
            <person name="Liu H."/>
            <person name="Guo L."/>
            <person name="Chen Y."/>
            <person name="Luo F."/>
            <person name="Zhou W."/>
            <person name="Sun J."/>
            <person name="Mao Q."/>
            <person name="Liang P."/>
            <person name="Zhou C."/>
            <person name="Tian Y."/>
            <person name="Men J."/>
            <person name="Lv X."/>
            <person name="Huang L."/>
            <person name="Zhou J."/>
            <person name="Hu Y."/>
            <person name="Li R."/>
            <person name="Zhang F."/>
            <person name="Lei H."/>
            <person name="Li X."/>
            <person name="Hu X."/>
            <person name="Liang C."/>
            <person name="Xu J."/>
            <person name="Wu Z."/>
            <person name="Yu X."/>
        </authorList>
    </citation>
    <scope>NUCLEOTIDE SEQUENCE</scope>
    <source>
        <strain>Henan</strain>
    </source>
</reference>
<keyword evidence="1" id="KW-0413">Isomerase</keyword>
<sequence length="510" mass="57563">MQSEVFSQSFTTHGNTNTRTVFLNVYKTTNQPFGFPSDRDTDADPVAKTPKDIGVHNFLEALEDIAEVAGLETDRCKLVAIEALLRSRVKAVMDADRRDPREAGYQKAMYILKTQFGRPRDTAQSLMNELLVGGPIAPGDVDVLRRLIRKMVICDLALRQMHYTADLNCSTNLRRIVGRRPRHLQPRSVSVASNCYVVIASPRRYGNQVDKVGLERPPRKARINVVATEAITTLIVVDVQFFLCIIAFYPIRYLLELTGLHLPIPFSRNTKLRTSAIPGLDALFAVIHLTWPNCKSQLKHLKHDVHYGAVQKTKYISAIMARYCHTQFDSTLATNPSLLLTVPSRPFNPSPETTNKLMPNSKCNLMLMPDRSCCPPVVNKHQYYLTPCSHPRAHYSPYPTALCRFFNKRSLWQRKQVLAANQTASVLKDLVSPNLVEVYSSVVVLIAVFRIFSDWKLQAPAWEILTYIEDLSDFLSSLCLSMSMSSFVDELKPWSFNASALQNDIGATKQ</sequence>
<evidence type="ECO:0000313" key="2">
    <source>
        <dbReference type="Proteomes" id="UP000008909"/>
    </source>
</evidence>
<dbReference type="GO" id="GO:0016853">
    <property type="term" value="F:isomerase activity"/>
    <property type="evidence" value="ECO:0007669"/>
    <property type="project" value="UniProtKB-KW"/>
</dbReference>
<keyword evidence="2" id="KW-1185">Reference proteome</keyword>
<accession>G7YAA9</accession>
<organism evidence="1 2">
    <name type="scientific">Clonorchis sinensis</name>
    <name type="common">Chinese liver fluke</name>
    <dbReference type="NCBI Taxonomy" id="79923"/>
    <lineage>
        <taxon>Eukaryota</taxon>
        <taxon>Metazoa</taxon>
        <taxon>Spiralia</taxon>
        <taxon>Lophotrochozoa</taxon>
        <taxon>Platyhelminthes</taxon>
        <taxon>Trematoda</taxon>
        <taxon>Digenea</taxon>
        <taxon>Opisthorchiida</taxon>
        <taxon>Opisthorchiata</taxon>
        <taxon>Opisthorchiidae</taxon>
        <taxon>Clonorchis</taxon>
    </lineage>
</organism>
<dbReference type="Proteomes" id="UP000008909">
    <property type="component" value="Unassembled WGS sequence"/>
</dbReference>
<reference evidence="1" key="1">
    <citation type="journal article" date="2011" name="Genome Biol.">
        <title>The draft genome of the carcinogenic human liver fluke Clonorchis sinensis.</title>
        <authorList>
            <person name="Wang X."/>
            <person name="Chen W."/>
            <person name="Huang Y."/>
            <person name="Sun J."/>
            <person name="Men J."/>
            <person name="Liu H."/>
            <person name="Luo F."/>
            <person name="Guo L."/>
            <person name="Lv X."/>
            <person name="Deng C."/>
            <person name="Zhou C."/>
            <person name="Fan Y."/>
            <person name="Li X."/>
            <person name="Huang L."/>
            <person name="Hu Y."/>
            <person name="Liang C."/>
            <person name="Hu X."/>
            <person name="Xu J."/>
            <person name="Yu X."/>
        </authorList>
    </citation>
    <scope>NUCLEOTIDE SEQUENCE [LARGE SCALE GENOMIC DNA]</scope>
    <source>
        <strain evidence="1">Henan</strain>
    </source>
</reference>
<evidence type="ECO:0000313" key="1">
    <source>
        <dbReference type="EMBL" id="GAA49893.1"/>
    </source>
</evidence>
<protein>
    <submittedName>
        <fullName evidence="1">Protein disulfide-isomerase</fullName>
    </submittedName>
</protein>
<proteinExistence type="predicted"/>
<gene>
    <name evidence="1" type="ORF">CLF_103750</name>
</gene>
<dbReference type="EMBL" id="DF142994">
    <property type="protein sequence ID" value="GAA49893.1"/>
    <property type="molecule type" value="Genomic_DNA"/>
</dbReference>